<gene>
    <name evidence="1" type="ORF">VE01_10722</name>
</gene>
<reference evidence="1 2" key="1">
    <citation type="submission" date="2016-03" db="EMBL/GenBank/DDBJ databases">
        <title>Comparative genomics of Pseudogymnoascus destructans, the fungus causing white-nose syndrome of bats.</title>
        <authorList>
            <person name="Palmer J.M."/>
            <person name="Drees K.P."/>
            <person name="Foster J.T."/>
            <person name="Lindner D.L."/>
        </authorList>
    </citation>
    <scope>NUCLEOTIDE SEQUENCE [LARGE SCALE GENOMIC DNA]</scope>
    <source>
        <strain evidence="1 2">UAMH 10579</strain>
    </source>
</reference>
<evidence type="ECO:0000313" key="1">
    <source>
        <dbReference type="EMBL" id="OBT91305.1"/>
    </source>
</evidence>
<dbReference type="GeneID" id="28844101"/>
<dbReference type="OrthoDB" id="3439594at2759"/>
<sequence length="118" mass="13600">MVKRRSIKAQEHNIEIEKAVLAVRSNQFKSAYAAAKALDLPVQSIRRRLNVATRLAIESYVRLQMKSGQISVAFFSLNTYSFNNHNYNYNYNLKYLSYLLGKIGFHDSFKGILTYVLS</sequence>
<evidence type="ECO:0000313" key="2">
    <source>
        <dbReference type="Proteomes" id="UP000091956"/>
    </source>
</evidence>
<protein>
    <submittedName>
        <fullName evidence="1">Uncharacterized protein</fullName>
    </submittedName>
</protein>
<dbReference type="Proteomes" id="UP000091956">
    <property type="component" value="Unassembled WGS sequence"/>
</dbReference>
<organism evidence="1 2">
    <name type="scientific">Pseudogymnoascus verrucosus</name>
    <dbReference type="NCBI Taxonomy" id="342668"/>
    <lineage>
        <taxon>Eukaryota</taxon>
        <taxon>Fungi</taxon>
        <taxon>Dikarya</taxon>
        <taxon>Ascomycota</taxon>
        <taxon>Pezizomycotina</taxon>
        <taxon>Leotiomycetes</taxon>
        <taxon>Thelebolales</taxon>
        <taxon>Thelebolaceae</taxon>
        <taxon>Pseudogymnoascus</taxon>
    </lineage>
</organism>
<dbReference type="RefSeq" id="XP_018125038.1">
    <property type="nucleotide sequence ID" value="XM_018280107.1"/>
</dbReference>
<dbReference type="AlphaFoldDB" id="A0A1B8G645"/>
<name>A0A1B8G645_9PEZI</name>
<proteinExistence type="predicted"/>
<accession>A0A1B8G645</accession>
<keyword evidence="2" id="KW-1185">Reference proteome</keyword>
<dbReference type="EMBL" id="KV460321">
    <property type="protein sequence ID" value="OBT91305.1"/>
    <property type="molecule type" value="Genomic_DNA"/>
</dbReference>
<reference evidence="2" key="2">
    <citation type="journal article" date="2018" name="Nat. Commun.">
        <title>Extreme sensitivity to ultraviolet light in the fungal pathogen causing white-nose syndrome of bats.</title>
        <authorList>
            <person name="Palmer J.M."/>
            <person name="Drees K.P."/>
            <person name="Foster J.T."/>
            <person name="Lindner D.L."/>
        </authorList>
    </citation>
    <scope>NUCLEOTIDE SEQUENCE [LARGE SCALE GENOMIC DNA]</scope>
    <source>
        <strain evidence="2">UAMH 10579</strain>
    </source>
</reference>